<sequence>MIDQEEIDALLAASALDRVEYCIEQIVEEDALWVLGTAEGFTMFTQEDQAVFPVWPYQAFAELLRTGDEKPESIALERFLQHYLPMFREQQYKIAIMPLPTGKGVVVSPHDFAEYIKVAQDAKDDY</sequence>
<proteinExistence type="predicted"/>
<name>A0A2T7BIY7_9BACT</name>
<dbReference type="OrthoDB" id="2936081at2"/>
<keyword evidence="2" id="KW-1185">Reference proteome</keyword>
<dbReference type="RefSeq" id="WP_108688061.1">
    <property type="nucleotide sequence ID" value="NZ_QCYK01000002.1"/>
</dbReference>
<accession>A0A2T7BIY7</accession>
<dbReference type="EMBL" id="QCYK01000002">
    <property type="protein sequence ID" value="PUZ26223.1"/>
    <property type="molecule type" value="Genomic_DNA"/>
</dbReference>
<dbReference type="Pfam" id="PF11042">
    <property type="entry name" value="DUF2750"/>
    <property type="match status" value="1"/>
</dbReference>
<protein>
    <recommendedName>
        <fullName evidence="3">DUF2750 domain-containing protein</fullName>
    </recommendedName>
</protein>
<evidence type="ECO:0000313" key="1">
    <source>
        <dbReference type="EMBL" id="PUZ26223.1"/>
    </source>
</evidence>
<comment type="caution">
    <text evidence="1">The sequence shown here is derived from an EMBL/GenBank/DDBJ whole genome shotgun (WGS) entry which is preliminary data.</text>
</comment>
<dbReference type="AlphaFoldDB" id="A0A2T7BIY7"/>
<evidence type="ECO:0008006" key="3">
    <source>
        <dbReference type="Google" id="ProtNLM"/>
    </source>
</evidence>
<gene>
    <name evidence="1" type="ORF">DCC81_18525</name>
</gene>
<organism evidence="1 2">
    <name type="scientific">Chitinophaga parva</name>
    <dbReference type="NCBI Taxonomy" id="2169414"/>
    <lineage>
        <taxon>Bacteria</taxon>
        <taxon>Pseudomonadati</taxon>
        <taxon>Bacteroidota</taxon>
        <taxon>Chitinophagia</taxon>
        <taxon>Chitinophagales</taxon>
        <taxon>Chitinophagaceae</taxon>
        <taxon>Chitinophaga</taxon>
    </lineage>
</organism>
<dbReference type="InterPro" id="IPR021284">
    <property type="entry name" value="DUF2750"/>
</dbReference>
<evidence type="ECO:0000313" key="2">
    <source>
        <dbReference type="Proteomes" id="UP000244450"/>
    </source>
</evidence>
<dbReference type="Proteomes" id="UP000244450">
    <property type="component" value="Unassembled WGS sequence"/>
</dbReference>
<reference evidence="1 2" key="1">
    <citation type="submission" date="2018-04" db="EMBL/GenBank/DDBJ databases">
        <title>Chitinophaga fuyangensis sp. nov., isolated from soil in a chemical factory.</title>
        <authorList>
            <person name="Chen K."/>
        </authorList>
    </citation>
    <scope>NUCLEOTIDE SEQUENCE [LARGE SCALE GENOMIC DNA]</scope>
    <source>
        <strain evidence="1 2">LY-1</strain>
    </source>
</reference>